<dbReference type="NCBIfam" id="TIGR00507">
    <property type="entry name" value="aroE"/>
    <property type="match status" value="1"/>
</dbReference>
<dbReference type="Gene3D" id="3.40.50.10860">
    <property type="entry name" value="Leucine Dehydrogenase, chain A, domain 1"/>
    <property type="match status" value="1"/>
</dbReference>
<dbReference type="GO" id="GO:0009423">
    <property type="term" value="P:chorismate biosynthetic process"/>
    <property type="evidence" value="ECO:0007669"/>
    <property type="project" value="UniProtKB-UniRule"/>
</dbReference>
<feature type="binding site" evidence="8">
    <location>
        <begin position="150"/>
        <end position="154"/>
    </location>
    <ligand>
        <name>NADP(+)</name>
        <dbReference type="ChEBI" id="CHEBI:58349"/>
    </ligand>
</feature>
<dbReference type="NCBIfam" id="NF001312">
    <property type="entry name" value="PRK00258.1-4"/>
    <property type="match status" value="1"/>
</dbReference>
<protein>
    <recommendedName>
        <fullName evidence="2 8">Shikimate dehydrogenase (NADP(+))</fullName>
        <shortName evidence="8">SDH</shortName>
        <ecNumber evidence="2 8">1.1.1.25</ecNumber>
    </recommendedName>
</protein>
<sequence length="292" mass="30551">MAGVVSDRMTSSIVSASPCFGLSGSARLAGVIGWPVRHSRSPKLHGHWLARYRIDGAYVPLAVAPERFETAVRGLVACGFRGANVTIPHKQAALALCDEVEDQARLAGAVNTLVFENDRIIGSNTDGYGFVANLFDHGIDPAAGPALLFGAGGAARGIAAALSALVPVALCARRDEAAAELAALLPNTSAVPWSRRQDVLKEYTLVVNTTAAGMDGHPALEIDLSRAPDGLAVADIVYTPLETPLLHAARLRGLPVAEGLGMLLHQARPGFRSWFGVEPEVDDALRTAVLAG</sequence>
<dbReference type="GO" id="GO:0004764">
    <property type="term" value="F:shikimate 3-dehydrogenase (NADP+) activity"/>
    <property type="evidence" value="ECO:0007669"/>
    <property type="project" value="UniProtKB-UniRule"/>
</dbReference>
<dbReference type="SUPFAM" id="SSF51735">
    <property type="entry name" value="NAD(P)-binding Rossmann-fold domains"/>
    <property type="match status" value="1"/>
</dbReference>
<keyword evidence="3 8" id="KW-0028">Amino-acid biosynthesis</keyword>
<comment type="caution">
    <text evidence="8">Lacks conserved residue(s) required for the propagation of feature annotation.</text>
</comment>
<feature type="active site" description="Proton acceptor" evidence="8">
    <location>
        <position position="90"/>
    </location>
</feature>
<dbReference type="InterPro" id="IPR013708">
    <property type="entry name" value="Shikimate_DH-bd_N"/>
</dbReference>
<feature type="domain" description="SDH C-terminal" evidence="10">
    <location>
        <begin position="259"/>
        <end position="284"/>
    </location>
</feature>
<feature type="binding site" evidence="8">
    <location>
        <position position="126"/>
    </location>
    <ligand>
        <name>shikimate</name>
        <dbReference type="ChEBI" id="CHEBI:36208"/>
    </ligand>
</feature>
<reference evidence="12" key="1">
    <citation type="submission" date="2016-11" db="EMBL/GenBank/DDBJ databases">
        <title>Comparative genomic and phenotypic analysis of Granulibacter bethesdensis clinical isolates from patients with chronic granulomatous disease.</title>
        <authorList>
            <person name="Zarember K.A."/>
            <person name="Porcella S.F."/>
            <person name="Chu J."/>
            <person name="Ding L."/>
            <person name="Dahlstrom E."/>
            <person name="Barbian K."/>
            <person name="Martens C."/>
            <person name="Sykora L."/>
            <person name="Kramer S."/>
            <person name="Pettinato A.M."/>
            <person name="Hong H."/>
            <person name="Wald G."/>
            <person name="Berg L.J."/>
            <person name="Rogge L.S."/>
            <person name="Greenberg D.E."/>
            <person name="Falcone E.L."/>
            <person name="Neves J.F."/>
            <person name="Simoes M.J."/>
            <person name="Casal M."/>
            <person name="Rodriguez-Lopez F.C."/>
            <person name="Zelazny A."/>
            <person name="Gallin J.I."/>
            <person name="Holland S.M."/>
        </authorList>
    </citation>
    <scope>NUCLEOTIDE SEQUENCE [LARGE SCALE GENOMIC DNA]</scope>
    <source>
        <strain evidence="12">NIH9.1</strain>
    </source>
</reference>
<dbReference type="GO" id="GO:0005829">
    <property type="term" value="C:cytosol"/>
    <property type="evidence" value="ECO:0007669"/>
    <property type="project" value="TreeGrafter"/>
</dbReference>
<feature type="binding site" evidence="8">
    <location>
        <position position="86"/>
    </location>
    <ligand>
        <name>shikimate</name>
        <dbReference type="ChEBI" id="CHEBI:36208"/>
    </ligand>
</feature>
<keyword evidence="6 8" id="KW-0057">Aromatic amino acid biosynthesis</keyword>
<accession>A0AAC9KDJ8</accession>
<comment type="subunit">
    <text evidence="8">Homodimer.</text>
</comment>
<comment type="similarity">
    <text evidence="8">Belongs to the shikimate dehydrogenase family.</text>
</comment>
<name>A0AAC9KDJ8_9PROT</name>
<dbReference type="InterPro" id="IPR036291">
    <property type="entry name" value="NAD(P)-bd_dom_sf"/>
</dbReference>
<dbReference type="GO" id="GO:0050661">
    <property type="term" value="F:NADP binding"/>
    <property type="evidence" value="ECO:0007669"/>
    <property type="project" value="InterPro"/>
</dbReference>
<comment type="pathway">
    <text evidence="1 8">Metabolic intermediate biosynthesis; chorismate biosynthesis; chorismate from D-erythrose 4-phosphate and phosphoenolpyruvate: step 4/7.</text>
</comment>
<evidence type="ECO:0000313" key="12">
    <source>
        <dbReference type="Proteomes" id="UP000182373"/>
    </source>
</evidence>
<evidence type="ECO:0000256" key="6">
    <source>
        <dbReference type="ARBA" id="ARBA00023141"/>
    </source>
</evidence>
<dbReference type="PANTHER" id="PTHR21089">
    <property type="entry name" value="SHIKIMATE DEHYDROGENASE"/>
    <property type="match status" value="1"/>
</dbReference>
<dbReference type="Proteomes" id="UP000182373">
    <property type="component" value="Chromosome"/>
</dbReference>
<feature type="binding site" evidence="8">
    <location>
        <begin position="39"/>
        <end position="41"/>
    </location>
    <ligand>
        <name>shikimate</name>
        <dbReference type="ChEBI" id="CHEBI:36208"/>
    </ligand>
</feature>
<feature type="binding site" evidence="8">
    <location>
        <position position="102"/>
    </location>
    <ligand>
        <name>NADP(+)</name>
        <dbReference type="ChEBI" id="CHEBI:58349"/>
    </ligand>
</feature>
<evidence type="ECO:0000313" key="11">
    <source>
        <dbReference type="EMBL" id="APH55468.1"/>
    </source>
</evidence>
<comment type="catalytic activity">
    <reaction evidence="7 8">
        <text>shikimate + NADP(+) = 3-dehydroshikimate + NADPH + H(+)</text>
        <dbReference type="Rhea" id="RHEA:17737"/>
        <dbReference type="ChEBI" id="CHEBI:15378"/>
        <dbReference type="ChEBI" id="CHEBI:16630"/>
        <dbReference type="ChEBI" id="CHEBI:36208"/>
        <dbReference type="ChEBI" id="CHEBI:57783"/>
        <dbReference type="ChEBI" id="CHEBI:58349"/>
        <dbReference type="EC" id="1.1.1.25"/>
    </reaction>
</comment>
<gene>
    <name evidence="8" type="primary">aroE</name>
    <name evidence="11" type="ORF">GbCGDNIH9_2144</name>
</gene>
<evidence type="ECO:0000256" key="1">
    <source>
        <dbReference type="ARBA" id="ARBA00004871"/>
    </source>
</evidence>
<organism evidence="11 12">
    <name type="scientific">Granulibacter bethesdensis</name>
    <dbReference type="NCBI Taxonomy" id="364410"/>
    <lineage>
        <taxon>Bacteria</taxon>
        <taxon>Pseudomonadati</taxon>
        <taxon>Pseudomonadota</taxon>
        <taxon>Alphaproteobacteria</taxon>
        <taxon>Acetobacterales</taxon>
        <taxon>Acetobacteraceae</taxon>
        <taxon>Granulibacter</taxon>
    </lineage>
</organism>
<feature type="binding site" evidence="8">
    <location>
        <position position="259"/>
    </location>
    <ligand>
        <name>NADP(+)</name>
        <dbReference type="ChEBI" id="CHEBI:58349"/>
    </ligand>
</feature>
<dbReference type="GO" id="GO:0009073">
    <property type="term" value="P:aromatic amino acid family biosynthetic process"/>
    <property type="evidence" value="ECO:0007669"/>
    <property type="project" value="UniProtKB-KW"/>
</dbReference>
<dbReference type="InterPro" id="IPR046346">
    <property type="entry name" value="Aminoacid_DH-like_N_sf"/>
</dbReference>
<dbReference type="HAMAP" id="MF_00222">
    <property type="entry name" value="Shikimate_DH_AroE"/>
    <property type="match status" value="1"/>
</dbReference>
<feature type="binding site" evidence="8">
    <location>
        <position position="238"/>
    </location>
    <ligand>
        <name>shikimate</name>
        <dbReference type="ChEBI" id="CHEBI:36208"/>
    </ligand>
</feature>
<dbReference type="GO" id="GO:0019632">
    <property type="term" value="P:shikimate metabolic process"/>
    <property type="evidence" value="ECO:0007669"/>
    <property type="project" value="InterPro"/>
</dbReference>
<dbReference type="Pfam" id="PF08501">
    <property type="entry name" value="Shikimate_dh_N"/>
    <property type="match status" value="1"/>
</dbReference>
<evidence type="ECO:0000256" key="7">
    <source>
        <dbReference type="ARBA" id="ARBA00049442"/>
    </source>
</evidence>
<dbReference type="InterPro" id="IPR022893">
    <property type="entry name" value="Shikimate_DH_fam"/>
</dbReference>
<dbReference type="AlphaFoldDB" id="A0AAC9KDJ8"/>
<keyword evidence="5 8" id="KW-0560">Oxidoreductase</keyword>
<feature type="domain" description="Shikimate dehydrogenase substrate binding N-terminal" evidence="9">
    <location>
        <begin position="31"/>
        <end position="113"/>
    </location>
</feature>
<dbReference type="GO" id="GO:0008652">
    <property type="term" value="P:amino acid biosynthetic process"/>
    <property type="evidence" value="ECO:0007669"/>
    <property type="project" value="UniProtKB-KW"/>
</dbReference>
<evidence type="ECO:0000256" key="2">
    <source>
        <dbReference type="ARBA" id="ARBA00012962"/>
    </source>
</evidence>
<keyword evidence="4 8" id="KW-0521">NADP</keyword>
<evidence type="ECO:0000259" key="10">
    <source>
        <dbReference type="Pfam" id="PF18317"/>
    </source>
</evidence>
<dbReference type="SUPFAM" id="SSF53223">
    <property type="entry name" value="Aminoacid dehydrogenase-like, N-terminal domain"/>
    <property type="match status" value="1"/>
</dbReference>
<dbReference type="InterPro" id="IPR041121">
    <property type="entry name" value="SDH_C"/>
</dbReference>
<dbReference type="EMBL" id="CP018191">
    <property type="protein sequence ID" value="APH55468.1"/>
    <property type="molecule type" value="Genomic_DNA"/>
</dbReference>
<evidence type="ECO:0000259" key="9">
    <source>
        <dbReference type="Pfam" id="PF08501"/>
    </source>
</evidence>
<dbReference type="InterPro" id="IPR011342">
    <property type="entry name" value="Shikimate_DH"/>
</dbReference>
<evidence type="ECO:0000256" key="8">
    <source>
        <dbReference type="HAMAP-Rule" id="MF_00222"/>
    </source>
</evidence>
<feature type="binding site" evidence="8">
    <location>
        <position position="111"/>
    </location>
    <ligand>
        <name>shikimate</name>
        <dbReference type="ChEBI" id="CHEBI:36208"/>
    </ligand>
</feature>
<dbReference type="Pfam" id="PF18317">
    <property type="entry name" value="SDH_C"/>
    <property type="match status" value="1"/>
</dbReference>
<evidence type="ECO:0000256" key="5">
    <source>
        <dbReference type="ARBA" id="ARBA00023002"/>
    </source>
</evidence>
<dbReference type="PANTHER" id="PTHR21089:SF1">
    <property type="entry name" value="BIFUNCTIONAL 3-DEHYDROQUINATE DEHYDRATASE_SHIKIMATE DEHYDROGENASE, CHLOROPLASTIC"/>
    <property type="match status" value="1"/>
</dbReference>
<proteinExistence type="inferred from homology"/>
<dbReference type="EC" id="1.1.1.25" evidence="2 8"/>
<comment type="function">
    <text evidence="8">Involved in the biosynthesis of the chorismate, which leads to the biosynthesis of aromatic amino acids. Catalyzes the reversible NADPH linked reduction of 3-dehydroshikimate (DHSA) to yield shikimate (SA).</text>
</comment>
<evidence type="ECO:0000256" key="3">
    <source>
        <dbReference type="ARBA" id="ARBA00022605"/>
    </source>
</evidence>
<evidence type="ECO:0000256" key="4">
    <source>
        <dbReference type="ARBA" id="ARBA00022857"/>
    </source>
</evidence>
<dbReference type="Gene3D" id="3.40.50.720">
    <property type="entry name" value="NAD(P)-binding Rossmann-like Domain"/>
    <property type="match status" value="1"/>
</dbReference>
<feature type="binding site" evidence="8">
    <location>
        <position position="236"/>
    </location>
    <ligand>
        <name>NADP(+)</name>
        <dbReference type="ChEBI" id="CHEBI:58349"/>
    </ligand>
</feature>
<feature type="binding site" evidence="8">
    <location>
        <position position="266"/>
    </location>
    <ligand>
        <name>shikimate</name>
        <dbReference type="ChEBI" id="CHEBI:36208"/>
    </ligand>
</feature>